<evidence type="ECO:0000313" key="2">
    <source>
        <dbReference type="EMBL" id="TGL32350.1"/>
    </source>
</evidence>
<dbReference type="Pfam" id="PF00563">
    <property type="entry name" value="EAL"/>
    <property type="match status" value="1"/>
</dbReference>
<evidence type="ECO:0000259" key="1">
    <source>
        <dbReference type="PROSITE" id="PS50883"/>
    </source>
</evidence>
<dbReference type="SUPFAM" id="SSF103190">
    <property type="entry name" value="Sensory domain-like"/>
    <property type="match status" value="1"/>
</dbReference>
<dbReference type="GO" id="GO:0071111">
    <property type="term" value="F:cyclic-guanylate-specific phosphodiesterase activity"/>
    <property type="evidence" value="ECO:0007669"/>
    <property type="project" value="InterPro"/>
</dbReference>
<dbReference type="Gene3D" id="3.30.450.20">
    <property type="entry name" value="PAS domain"/>
    <property type="match status" value="1"/>
</dbReference>
<dbReference type="OrthoDB" id="1673646at2"/>
<gene>
    <name evidence="2" type="ORF">EHQ52_13695</name>
</gene>
<reference evidence="2" key="1">
    <citation type="journal article" date="2019" name="PLoS Negl. Trop. Dis.">
        <title>Revisiting the worldwide diversity of Leptospira species in the environment.</title>
        <authorList>
            <person name="Vincent A.T."/>
            <person name="Schiettekatte O."/>
            <person name="Bourhy P."/>
            <person name="Veyrier F.J."/>
            <person name="Picardeau M."/>
        </authorList>
    </citation>
    <scope>NUCLEOTIDE SEQUENCE [LARGE SCALE GENOMIC DNA]</scope>
    <source>
        <strain evidence="2">201800265</strain>
    </source>
</reference>
<dbReference type="EMBL" id="RQFY01000006">
    <property type="protein sequence ID" value="TGL32350.1"/>
    <property type="molecule type" value="Genomic_DNA"/>
</dbReference>
<organism evidence="2 3">
    <name type="scientific">Leptospira koniambonensis</name>
    <dbReference type="NCBI Taxonomy" id="2484950"/>
    <lineage>
        <taxon>Bacteria</taxon>
        <taxon>Pseudomonadati</taxon>
        <taxon>Spirochaetota</taxon>
        <taxon>Spirochaetia</taxon>
        <taxon>Leptospirales</taxon>
        <taxon>Leptospiraceae</taxon>
        <taxon>Leptospira</taxon>
    </lineage>
</organism>
<dbReference type="RefSeq" id="WP_135615774.1">
    <property type="nucleotide sequence ID" value="NZ_RQFY01000006.1"/>
</dbReference>
<dbReference type="Pfam" id="PF10388">
    <property type="entry name" value="YkuI_C"/>
    <property type="match status" value="1"/>
</dbReference>
<dbReference type="InterPro" id="IPR035919">
    <property type="entry name" value="EAL_sf"/>
</dbReference>
<comment type="caution">
    <text evidence="2">The sequence shown here is derived from an EMBL/GenBank/DDBJ whole genome shotgun (WGS) entry which is preliminary data.</text>
</comment>
<feature type="domain" description="EAL" evidence="1">
    <location>
        <begin position="1"/>
        <end position="251"/>
    </location>
</feature>
<dbReference type="Proteomes" id="UP000297871">
    <property type="component" value="Unassembled WGS sequence"/>
</dbReference>
<dbReference type="AlphaFoldDB" id="A0A4R9J674"/>
<name>A0A4R9J674_9LEPT</name>
<evidence type="ECO:0000313" key="3">
    <source>
        <dbReference type="Proteomes" id="UP000297871"/>
    </source>
</evidence>
<dbReference type="InterPro" id="IPR029151">
    <property type="entry name" value="Sensor-like_sf"/>
</dbReference>
<dbReference type="InterPro" id="IPR001633">
    <property type="entry name" value="EAL_dom"/>
</dbReference>
<accession>A0A4R9J674</accession>
<dbReference type="SUPFAM" id="SSF141868">
    <property type="entry name" value="EAL domain-like"/>
    <property type="match status" value="1"/>
</dbReference>
<dbReference type="PROSITE" id="PS50883">
    <property type="entry name" value="EAL"/>
    <property type="match status" value="1"/>
</dbReference>
<sequence>MNQVIGKETDIIPFFQPILSVEDGQIFAHEVLARKKNGDDIVSAGYLFSAEAGLSDSELGDLEENIWRKALEKLKIHPDQSKLFLNISPNRLYRELENERIDSFRLLRLTREYGIEPNRIILEVTEEEFSGSLDSLRIAVDLLRAYGFKIALDDLGSEASGIERVGLLRPDFLKLDLRLIRASSRSPSVRKVLEHIRDLAFSLGASVLYEGLETQEELYFALEGGARFLQGFLLLRPGAELSTGKEPSLSIKEMVKFFHQKKMEALKQELNFENKIRLTLGEFLNPFPVLKIANRYLIDAYTVFQSSKEIHRVYITDSKGTQLSPYYMRTGEDSFRETSHGIGKNWSYLPYFYRQLRDSMRKPDDWGMSERYFDSDAVKDLIVFSREVETGAYVFLDVTAPRLY</sequence>
<protein>
    <submittedName>
        <fullName evidence="2">EAL domain-containing protein</fullName>
    </submittedName>
</protein>
<proteinExistence type="predicted"/>
<dbReference type="PANTHER" id="PTHR33121:SF82">
    <property type="entry name" value="SIGNAL TRANSDUCTION PROTEIN CONTAINING A EAL DOMAIN"/>
    <property type="match status" value="1"/>
</dbReference>
<dbReference type="InterPro" id="IPR050706">
    <property type="entry name" value="Cyclic-di-GMP_PDE-like"/>
</dbReference>
<dbReference type="PANTHER" id="PTHR33121">
    <property type="entry name" value="CYCLIC DI-GMP PHOSPHODIESTERASE PDEF"/>
    <property type="match status" value="1"/>
</dbReference>
<dbReference type="SMART" id="SM00052">
    <property type="entry name" value="EAL"/>
    <property type="match status" value="1"/>
</dbReference>
<keyword evidence="3" id="KW-1185">Reference proteome</keyword>
<dbReference type="Gene3D" id="3.20.20.450">
    <property type="entry name" value="EAL domain"/>
    <property type="match status" value="1"/>
</dbReference>
<dbReference type="CDD" id="cd01948">
    <property type="entry name" value="EAL"/>
    <property type="match status" value="1"/>
</dbReference>
<dbReference type="InterPro" id="IPR018842">
    <property type="entry name" value="YkuI_C"/>
</dbReference>